<dbReference type="NCBIfam" id="TIGR00524">
    <property type="entry name" value="eIF-2B_rel"/>
    <property type="match status" value="1"/>
</dbReference>
<dbReference type="Pfam" id="PF01008">
    <property type="entry name" value="IF-2B"/>
    <property type="match status" value="1"/>
</dbReference>
<accession>A0A170QAP3</accession>
<dbReference type="InterPro" id="IPR011559">
    <property type="entry name" value="Initiation_fac_2B_a/b/d"/>
</dbReference>
<proteinExistence type="inferred from homology"/>
<dbReference type="InterPro" id="IPR005251">
    <property type="entry name" value="IF-M1Pi"/>
</dbReference>
<dbReference type="Gene3D" id="3.40.50.10470">
    <property type="entry name" value="Translation initiation factor eif-2b, domain 2"/>
    <property type="match status" value="1"/>
</dbReference>
<evidence type="ECO:0000313" key="2">
    <source>
        <dbReference type="EMBL" id="CUV03127.1"/>
    </source>
</evidence>
<keyword evidence="1 2" id="KW-0413">Isomerase</keyword>
<protein>
    <submittedName>
        <fullName evidence="2">Methylthioribose-1-phosphate isomerase</fullName>
        <ecNumber evidence="2">5.3.1.23</ecNumber>
    </submittedName>
</protein>
<dbReference type="GO" id="GO:0019509">
    <property type="term" value="P:L-methionine salvage from methylthioadenosine"/>
    <property type="evidence" value="ECO:0007669"/>
    <property type="project" value="TreeGrafter"/>
</dbReference>
<dbReference type="EMBL" id="FAXA01000355">
    <property type="protein sequence ID" value="CUV03127.1"/>
    <property type="molecule type" value="Genomic_DNA"/>
</dbReference>
<dbReference type="InterPro" id="IPR027363">
    <property type="entry name" value="M1Pi_N"/>
</dbReference>
<dbReference type="SUPFAM" id="SSF100950">
    <property type="entry name" value="NagB/RpiA/CoA transferase-like"/>
    <property type="match status" value="1"/>
</dbReference>
<name>A0A170QAP3_9ZZZZ</name>
<dbReference type="InterPro" id="IPR037171">
    <property type="entry name" value="NagB/RpiA_transferase-like"/>
</dbReference>
<dbReference type="HAMAP" id="MF_01678">
    <property type="entry name" value="Salvage_MtnA"/>
    <property type="match status" value="1"/>
</dbReference>
<dbReference type="Gene3D" id="1.20.120.420">
    <property type="entry name" value="translation initiation factor eif-2b, domain 1"/>
    <property type="match status" value="1"/>
</dbReference>
<dbReference type="EC" id="5.3.1.23" evidence="2"/>
<reference evidence="2" key="1">
    <citation type="submission" date="2015-10" db="EMBL/GenBank/DDBJ databases">
        <authorList>
            <person name="Gilbert D.G."/>
        </authorList>
    </citation>
    <scope>NUCLEOTIDE SEQUENCE</scope>
</reference>
<organism evidence="2">
    <name type="scientific">hydrothermal vent metagenome</name>
    <dbReference type="NCBI Taxonomy" id="652676"/>
    <lineage>
        <taxon>unclassified sequences</taxon>
        <taxon>metagenomes</taxon>
        <taxon>ecological metagenomes</taxon>
    </lineage>
</organism>
<evidence type="ECO:0000256" key="1">
    <source>
        <dbReference type="ARBA" id="ARBA00023235"/>
    </source>
</evidence>
<dbReference type="NCBIfam" id="TIGR00512">
    <property type="entry name" value="salvage_mtnA"/>
    <property type="match status" value="1"/>
</dbReference>
<gene>
    <name evidence="2" type="ORF">MGWOODY_Clf2057</name>
</gene>
<dbReference type="FunFam" id="3.40.50.10470:FF:000006">
    <property type="entry name" value="Methylthioribose-1-phosphate isomerase"/>
    <property type="match status" value="1"/>
</dbReference>
<dbReference type="InterPro" id="IPR042529">
    <property type="entry name" value="IF_2B-like_C"/>
</dbReference>
<dbReference type="AlphaFoldDB" id="A0A170QAP3"/>
<sequence length="347" mass="37483">MSEIRPIEWNNGTLKLLDQTRLPSEEVIVEAHWYLEAVNAIKTMQVRGAPAIGVTAAYAVAMAAKELDILDRDTFLQRLEEAGVAIKAARPTAVNLMWAVDRMMRFARSEADTNSIKERLLAEATSIEQEDEAINRRMGSNGKDLIPDGGSVLTHCNAGALATAAYGTAVGVIRASWEDGRRFKVFNTETRPFLQGARLTAWEFKKLGIPSTLVVDSAAGMLMRRGEIGCVITGADRIAANGDTANKIGTYTLAVLAKENGIPFYVAAPISTVDMNLTNGDEIEIEERSSNEVTEFHGIQIAPEGVAALNPGFDVTPAKYVNAIITESGVARPPFIESLDMAVKSVS</sequence>
<dbReference type="PANTHER" id="PTHR43475">
    <property type="entry name" value="METHYLTHIORIBOSE-1-PHOSPHATE ISOMERASE"/>
    <property type="match status" value="1"/>
</dbReference>
<dbReference type="FunFam" id="1.20.120.420:FF:000003">
    <property type="entry name" value="Methylthioribose-1-phosphate isomerase"/>
    <property type="match status" value="1"/>
</dbReference>
<dbReference type="GO" id="GO:0046523">
    <property type="term" value="F:S-methyl-5-thioribose-1-phosphate isomerase activity"/>
    <property type="evidence" value="ECO:0007669"/>
    <property type="project" value="UniProtKB-EC"/>
</dbReference>
<dbReference type="InterPro" id="IPR000649">
    <property type="entry name" value="IF-2B-related"/>
</dbReference>
<dbReference type="PANTHER" id="PTHR43475:SF1">
    <property type="entry name" value="METHYLTHIORIBOSE-1-PHOSPHATE ISOMERASE"/>
    <property type="match status" value="1"/>
</dbReference>
<dbReference type="NCBIfam" id="NF004326">
    <property type="entry name" value="PRK05720.1"/>
    <property type="match status" value="1"/>
</dbReference>